<name>A0ABU6YWB6_9FABA</name>
<sequence>MLSYVWLPRKGNHGTLSEEDLIILWSMVEKIELNWPYLIAHHLMNYTMSQVELGLGHDMLWTKVFEHFGIDLSGENAIPIDDGNAITSKHLNRMRICTKATVEEDDVDEAVDEDVSRQSGASSATQFPPELMELFSQSVQPFHS</sequence>
<reference evidence="1 2" key="1">
    <citation type="journal article" date="2023" name="Plants (Basel)">
        <title>Bridging the Gap: Combining Genomics and Transcriptomics Approaches to Understand Stylosanthes scabra, an Orphan Legume from the Brazilian Caatinga.</title>
        <authorList>
            <person name="Ferreira-Neto J.R.C."/>
            <person name="da Silva M.D."/>
            <person name="Binneck E."/>
            <person name="de Melo N.F."/>
            <person name="da Silva R.H."/>
            <person name="de Melo A.L.T.M."/>
            <person name="Pandolfi V."/>
            <person name="Bustamante F.O."/>
            <person name="Brasileiro-Vidal A.C."/>
            <person name="Benko-Iseppon A.M."/>
        </authorList>
    </citation>
    <scope>NUCLEOTIDE SEQUENCE [LARGE SCALE GENOMIC DNA]</scope>
    <source>
        <tissue evidence="1">Leaves</tissue>
    </source>
</reference>
<gene>
    <name evidence="1" type="ORF">PIB30_099737</name>
</gene>
<dbReference type="Proteomes" id="UP001341840">
    <property type="component" value="Unassembled WGS sequence"/>
</dbReference>
<organism evidence="1 2">
    <name type="scientific">Stylosanthes scabra</name>
    <dbReference type="NCBI Taxonomy" id="79078"/>
    <lineage>
        <taxon>Eukaryota</taxon>
        <taxon>Viridiplantae</taxon>
        <taxon>Streptophyta</taxon>
        <taxon>Embryophyta</taxon>
        <taxon>Tracheophyta</taxon>
        <taxon>Spermatophyta</taxon>
        <taxon>Magnoliopsida</taxon>
        <taxon>eudicotyledons</taxon>
        <taxon>Gunneridae</taxon>
        <taxon>Pentapetalae</taxon>
        <taxon>rosids</taxon>
        <taxon>fabids</taxon>
        <taxon>Fabales</taxon>
        <taxon>Fabaceae</taxon>
        <taxon>Papilionoideae</taxon>
        <taxon>50 kb inversion clade</taxon>
        <taxon>dalbergioids sensu lato</taxon>
        <taxon>Dalbergieae</taxon>
        <taxon>Pterocarpus clade</taxon>
        <taxon>Stylosanthes</taxon>
    </lineage>
</organism>
<keyword evidence="2" id="KW-1185">Reference proteome</keyword>
<proteinExistence type="predicted"/>
<accession>A0ABU6YWB6</accession>
<dbReference type="EMBL" id="JASCZI010244360">
    <property type="protein sequence ID" value="MED6214101.1"/>
    <property type="molecule type" value="Genomic_DNA"/>
</dbReference>
<evidence type="ECO:0000313" key="2">
    <source>
        <dbReference type="Proteomes" id="UP001341840"/>
    </source>
</evidence>
<comment type="caution">
    <text evidence="1">The sequence shown here is derived from an EMBL/GenBank/DDBJ whole genome shotgun (WGS) entry which is preliminary data.</text>
</comment>
<protein>
    <submittedName>
        <fullName evidence="1">Uncharacterized protein</fullName>
    </submittedName>
</protein>
<evidence type="ECO:0000313" key="1">
    <source>
        <dbReference type="EMBL" id="MED6214101.1"/>
    </source>
</evidence>